<evidence type="ECO:0000313" key="1">
    <source>
        <dbReference type="EMBL" id="MDA0184930.1"/>
    </source>
</evidence>
<reference evidence="1" key="1">
    <citation type="submission" date="2022-10" db="EMBL/GenBank/DDBJ databases">
        <title>The WGS of Solirubrobacter phytolaccae KCTC 29190.</title>
        <authorList>
            <person name="Jiang Z."/>
        </authorList>
    </citation>
    <scope>NUCLEOTIDE SEQUENCE</scope>
    <source>
        <strain evidence="1">KCTC 29190</strain>
    </source>
</reference>
<keyword evidence="1" id="KW-0238">DNA-binding</keyword>
<feature type="non-terminal residue" evidence="1">
    <location>
        <position position="180"/>
    </location>
</feature>
<name>A0A9X3NE00_9ACTN</name>
<keyword evidence="2" id="KW-1185">Reference proteome</keyword>
<organism evidence="1 2">
    <name type="scientific">Solirubrobacter phytolaccae</name>
    <dbReference type="NCBI Taxonomy" id="1404360"/>
    <lineage>
        <taxon>Bacteria</taxon>
        <taxon>Bacillati</taxon>
        <taxon>Actinomycetota</taxon>
        <taxon>Thermoleophilia</taxon>
        <taxon>Solirubrobacterales</taxon>
        <taxon>Solirubrobacteraceae</taxon>
        <taxon>Solirubrobacter</taxon>
    </lineage>
</organism>
<dbReference type="InterPro" id="IPR009351">
    <property type="entry name" value="AlkZ-like"/>
</dbReference>
<accession>A0A9X3NE00</accession>
<comment type="caution">
    <text evidence="1">The sequence shown here is derived from an EMBL/GenBank/DDBJ whole genome shotgun (WGS) entry which is preliminary data.</text>
</comment>
<protein>
    <submittedName>
        <fullName evidence="1">Winged helix DNA-binding domain-containing protein</fullName>
    </submittedName>
</protein>
<dbReference type="AlphaFoldDB" id="A0A9X3NE00"/>
<dbReference type="GO" id="GO:0003677">
    <property type="term" value="F:DNA binding"/>
    <property type="evidence" value="ECO:0007669"/>
    <property type="project" value="UniProtKB-KW"/>
</dbReference>
<dbReference type="RefSeq" id="WP_270029393.1">
    <property type="nucleotide sequence ID" value="NZ_JAPDDP010000091.1"/>
</dbReference>
<dbReference type="EMBL" id="JAPDDP010000091">
    <property type="protein sequence ID" value="MDA0184930.1"/>
    <property type="molecule type" value="Genomic_DNA"/>
</dbReference>
<dbReference type="Proteomes" id="UP001147653">
    <property type="component" value="Unassembled WGS sequence"/>
</dbReference>
<sequence>MSETTRGARPGRAAAASRVVARARARGQWLHAPGGGDVVRHLLAVQAQDVASVPNALSARGGSFRDGLLVTWLMRSTLHLVDVEDLAWLHPLFAPRRAATSDRRLAQLGVADPDALVDRLVRAAPATRDELAETLGLTGQAVPHIIARAAMHGRVALTAGAPTAAPRAAAPDSPRAAAPD</sequence>
<evidence type="ECO:0000313" key="2">
    <source>
        <dbReference type="Proteomes" id="UP001147653"/>
    </source>
</evidence>
<gene>
    <name evidence="1" type="ORF">OJ997_31795</name>
</gene>
<proteinExistence type="predicted"/>
<dbReference type="Pfam" id="PF06224">
    <property type="entry name" value="AlkZ-like"/>
    <property type="match status" value="1"/>
</dbReference>